<dbReference type="Gene3D" id="3.30.1330.60">
    <property type="entry name" value="OmpA-like domain"/>
    <property type="match status" value="1"/>
</dbReference>
<dbReference type="CDD" id="cd07185">
    <property type="entry name" value="OmpA_C-like"/>
    <property type="match status" value="1"/>
</dbReference>
<evidence type="ECO:0000313" key="6">
    <source>
        <dbReference type="EMBL" id="PQA36809.1"/>
    </source>
</evidence>
<dbReference type="PANTHER" id="PTHR30329">
    <property type="entry name" value="STATOR ELEMENT OF FLAGELLAR MOTOR COMPLEX"/>
    <property type="match status" value="1"/>
</dbReference>
<dbReference type="PROSITE" id="PS51123">
    <property type="entry name" value="OMPA_2"/>
    <property type="match status" value="1"/>
</dbReference>
<evidence type="ECO:0000256" key="3">
    <source>
        <dbReference type="ARBA" id="ARBA00023237"/>
    </source>
</evidence>
<dbReference type="Pfam" id="PF00691">
    <property type="entry name" value="OmpA"/>
    <property type="match status" value="1"/>
</dbReference>
<feature type="domain" description="OmpA-like" evidence="5">
    <location>
        <begin position="298"/>
        <end position="413"/>
    </location>
</feature>
<dbReference type="InterPro" id="IPR028974">
    <property type="entry name" value="TSP_type-3_rpt"/>
</dbReference>
<accession>A0A2P6ARB1</accession>
<protein>
    <submittedName>
        <fullName evidence="6">Cell envelope biogenesis protein OmpA</fullName>
    </submittedName>
</protein>
<proteinExistence type="predicted"/>
<evidence type="ECO:0000256" key="1">
    <source>
        <dbReference type="ARBA" id="ARBA00004442"/>
    </source>
</evidence>
<keyword evidence="2 4" id="KW-0472">Membrane</keyword>
<name>A0A2P6ARB1_9GAMM</name>
<reference evidence="7" key="1">
    <citation type="submission" date="2018-02" db="EMBL/GenBank/DDBJ databases">
        <title>Genome sequencing of Solimonas sp. HR-BB.</title>
        <authorList>
            <person name="Lee Y."/>
            <person name="Jeon C.O."/>
        </authorList>
    </citation>
    <scope>NUCLEOTIDE SEQUENCE [LARGE SCALE GENOMIC DNA]</scope>
    <source>
        <strain evidence="7">HR-E</strain>
    </source>
</reference>
<keyword evidence="7" id="KW-1185">Reference proteome</keyword>
<evidence type="ECO:0000313" key="7">
    <source>
        <dbReference type="Proteomes" id="UP000243900"/>
    </source>
</evidence>
<dbReference type="GO" id="GO:0009279">
    <property type="term" value="C:cell outer membrane"/>
    <property type="evidence" value="ECO:0007669"/>
    <property type="project" value="UniProtKB-SubCell"/>
</dbReference>
<evidence type="ECO:0000259" key="5">
    <source>
        <dbReference type="PROSITE" id="PS51123"/>
    </source>
</evidence>
<dbReference type="PANTHER" id="PTHR30329:SF21">
    <property type="entry name" value="LIPOPROTEIN YIAD-RELATED"/>
    <property type="match status" value="1"/>
</dbReference>
<evidence type="ECO:0000256" key="2">
    <source>
        <dbReference type="ARBA" id="ARBA00023136"/>
    </source>
</evidence>
<dbReference type="PRINTS" id="PR01021">
    <property type="entry name" value="OMPADOMAIN"/>
</dbReference>
<dbReference type="Proteomes" id="UP000243900">
    <property type="component" value="Unassembled WGS sequence"/>
</dbReference>
<dbReference type="SUPFAM" id="SSF103088">
    <property type="entry name" value="OmpA-like"/>
    <property type="match status" value="1"/>
</dbReference>
<gene>
    <name evidence="6" type="ORF">C5O18_07815</name>
</gene>
<dbReference type="GO" id="GO:0005509">
    <property type="term" value="F:calcium ion binding"/>
    <property type="evidence" value="ECO:0007669"/>
    <property type="project" value="InterPro"/>
</dbReference>
<organism evidence="6 7">
    <name type="scientific">Amnimonas aquatica</name>
    <dbReference type="NCBI Taxonomy" id="2094561"/>
    <lineage>
        <taxon>Bacteria</taxon>
        <taxon>Pseudomonadati</taxon>
        <taxon>Pseudomonadota</taxon>
        <taxon>Gammaproteobacteria</taxon>
        <taxon>Moraxellales</taxon>
        <taxon>Moraxellaceae</taxon>
        <taxon>Amnimonas</taxon>
    </lineage>
</organism>
<dbReference type="InterPro" id="IPR036737">
    <property type="entry name" value="OmpA-like_sf"/>
</dbReference>
<evidence type="ECO:0000256" key="4">
    <source>
        <dbReference type="PROSITE-ProRule" id="PRU00473"/>
    </source>
</evidence>
<dbReference type="EMBL" id="PTQZ01000201">
    <property type="protein sequence ID" value="PQA36809.1"/>
    <property type="molecule type" value="Genomic_DNA"/>
</dbReference>
<dbReference type="InterPro" id="IPR006664">
    <property type="entry name" value="OMP_bac"/>
</dbReference>
<dbReference type="InterPro" id="IPR036709">
    <property type="entry name" value="Autotransporte_beta_dom_sf"/>
</dbReference>
<dbReference type="InterPro" id="IPR050330">
    <property type="entry name" value="Bact_OuterMem_StrucFunc"/>
</dbReference>
<comment type="caution">
    <text evidence="6">The sequence shown here is derived from an EMBL/GenBank/DDBJ whole genome shotgun (WGS) entry which is preliminary data.</text>
</comment>
<dbReference type="SUPFAM" id="SSF103647">
    <property type="entry name" value="TSP type-3 repeat"/>
    <property type="match status" value="1"/>
</dbReference>
<keyword evidence="3" id="KW-0998">Cell outer membrane</keyword>
<dbReference type="Gene3D" id="2.40.160.20">
    <property type="match status" value="1"/>
</dbReference>
<dbReference type="SUPFAM" id="SSF103515">
    <property type="entry name" value="Autotransporter"/>
    <property type="match status" value="1"/>
</dbReference>
<dbReference type="AlphaFoldDB" id="A0A2P6ARB1"/>
<comment type="subcellular location">
    <subcellularLocation>
        <location evidence="1">Cell outer membrane</location>
    </subcellularLocation>
</comment>
<dbReference type="PRINTS" id="PR01023">
    <property type="entry name" value="NAFLGMOTY"/>
</dbReference>
<sequence>MRSTDSGNLLIRLIAGRQRFQFIFRGQNMSAHRFSLSRSAVTMRAAVAAAALAGVSTFAVAAEDNGSSYDNYVYFGGFYLKADKDRSPTDRSADSFGYQVGLGHRLSQNLWVEGQFFGDTIETGNAAGTDYYQTGFGVDFQYAFGQRSEFTPYLVAGIGGVYNDVPGQDEVSPYLNLGIGFTKSILGIETLRLRGELRAVYDDYDKSPIASRNGDGKIDYRAGLGLEFAVGKAREPEVVVKEVPVEKVVVKEVPVERVVIKEVPAAPVSVDDDGDGVINEHDKCPNTPKGAKVDGNGCVVEQTLVMRDITFEFDSARLTANAQRLMENVVAFLRSDPSANITIAGHTDSKGSDAYNLKLSRDRANEVRDYLVGYGIDAGRLQAVGYGEGRPVASNDSEAGRELNRRVEFRIQK</sequence>
<dbReference type="InterPro" id="IPR006665">
    <property type="entry name" value="OmpA-like"/>
</dbReference>